<feature type="domain" description="Group II intron-interrupted relaxase LtrB central" evidence="2">
    <location>
        <begin position="71"/>
        <end position="155"/>
    </location>
</feature>
<keyword evidence="4" id="KW-1185">Reference proteome</keyword>
<organism evidence="3 4">
    <name type="scientific">Streptococcus saliviloxodontae</name>
    <dbReference type="NCBI Taxonomy" id="1349416"/>
    <lineage>
        <taxon>Bacteria</taxon>
        <taxon>Bacillati</taxon>
        <taxon>Bacillota</taxon>
        <taxon>Bacilli</taxon>
        <taxon>Lactobacillales</taxon>
        <taxon>Streptococcaceae</taxon>
        <taxon>Streptococcus</taxon>
    </lineage>
</organism>
<feature type="domain" description="Group II intron-interrupted relaxase LtrB C-terminal" evidence="1">
    <location>
        <begin position="171"/>
        <end position="238"/>
    </location>
</feature>
<dbReference type="Pfam" id="PF11083">
    <property type="entry name" value="Relaxase_C"/>
    <property type="match status" value="1"/>
</dbReference>
<dbReference type="InterPro" id="IPR021112">
    <property type="entry name" value="LtrB_C"/>
</dbReference>
<dbReference type="Proteomes" id="UP000809081">
    <property type="component" value="Unassembled WGS sequence"/>
</dbReference>
<dbReference type="EMBL" id="JAFBEI010000005">
    <property type="protein sequence ID" value="MBM7635566.1"/>
    <property type="molecule type" value="Genomic_DNA"/>
</dbReference>
<comment type="caution">
    <text evidence="3">The sequence shown here is derived from an EMBL/GenBank/DDBJ whole genome shotgun (WGS) entry which is preliminary data.</text>
</comment>
<dbReference type="Pfam" id="PF20874">
    <property type="entry name" value="Relaxase_M"/>
    <property type="match status" value="1"/>
</dbReference>
<reference evidence="3 4" key="1">
    <citation type="submission" date="2021-01" db="EMBL/GenBank/DDBJ databases">
        <title>Genomic Encyclopedia of Type Strains, Phase IV (KMG-IV): sequencing the most valuable type-strain genomes for metagenomic binning, comparative biology and taxonomic classification.</title>
        <authorList>
            <person name="Goeker M."/>
        </authorList>
    </citation>
    <scope>NUCLEOTIDE SEQUENCE [LARGE SCALE GENOMIC DNA]</scope>
    <source>
        <strain evidence="3 4">DSM 27513</strain>
    </source>
</reference>
<protein>
    <submittedName>
        <fullName evidence="3">Peroxiredoxin family protein</fullName>
    </submittedName>
</protein>
<sequence length="239" mass="27945">MISNQALSKKEMYDLDYFETYFSDMRTSVPLSEQWISDFFLHQDDENENVTPLENIASAFQEFKAKRDAVHEFEVILADNQIEKVVQDGIFIKVGYGIGKEGLVFIQNRQLDIIEKDRETQYKIYLRETAQFFLYNKEKSDLNRFIRGRELIRQLGEESQLIPKQRRASLETIKEKLEEVNLLVELNVQEKSYIDIKDELVLEIATLDLAISETNQKIATLTKIAECLVNLESEDSESR</sequence>
<dbReference type="InterPro" id="IPR048299">
    <property type="entry name" value="LtrB_central"/>
</dbReference>
<evidence type="ECO:0000313" key="4">
    <source>
        <dbReference type="Proteomes" id="UP000809081"/>
    </source>
</evidence>
<name>A0ABS2PKF1_9STRE</name>
<evidence type="ECO:0000313" key="3">
    <source>
        <dbReference type="EMBL" id="MBM7635566.1"/>
    </source>
</evidence>
<gene>
    <name evidence="3" type="ORF">JOC31_000359</name>
</gene>
<proteinExistence type="predicted"/>
<dbReference type="RefSeq" id="WP_386705366.1">
    <property type="nucleotide sequence ID" value="NZ_JAFBEI010000005.1"/>
</dbReference>
<accession>A0ABS2PKF1</accession>
<evidence type="ECO:0000259" key="1">
    <source>
        <dbReference type="Pfam" id="PF11083"/>
    </source>
</evidence>
<evidence type="ECO:0000259" key="2">
    <source>
        <dbReference type="Pfam" id="PF20874"/>
    </source>
</evidence>